<comment type="subcellular location">
    <subcellularLocation>
        <location evidence="1">Basolateral cell membrane</location>
    </subcellularLocation>
    <subcellularLocation>
        <location evidence="2">Cell membrane</location>
        <topology evidence="2">Multi-pass membrane protein</topology>
    </subcellularLocation>
</comment>
<feature type="transmembrane region" description="Helical" evidence="8">
    <location>
        <begin position="84"/>
        <end position="106"/>
    </location>
</feature>
<keyword evidence="3" id="KW-1003">Cell membrane</keyword>
<evidence type="ECO:0000256" key="2">
    <source>
        <dbReference type="ARBA" id="ARBA00004651"/>
    </source>
</evidence>
<dbReference type="GO" id="GO:0015179">
    <property type="term" value="F:L-amino acid transmembrane transporter activity"/>
    <property type="evidence" value="ECO:0007669"/>
    <property type="project" value="TreeGrafter"/>
</dbReference>
<dbReference type="PANTHER" id="PTHR20766">
    <property type="entry name" value="LARGE NEUTRAL AMINO ACIDS TRANSPORTER SMALL SUBUNIT 4-LIKE ISOFORM X1"/>
    <property type="match status" value="1"/>
</dbReference>
<gene>
    <name evidence="9" type="ORF">KUDE01_001379</name>
</gene>
<proteinExistence type="predicted"/>
<feature type="transmembrane region" description="Helical" evidence="8">
    <location>
        <begin position="6"/>
        <end position="26"/>
    </location>
</feature>
<evidence type="ECO:0000313" key="9">
    <source>
        <dbReference type="EMBL" id="KAK1900592.1"/>
    </source>
</evidence>
<dbReference type="GO" id="GO:0016323">
    <property type="term" value="C:basolateral plasma membrane"/>
    <property type="evidence" value="ECO:0007669"/>
    <property type="project" value="UniProtKB-SubCell"/>
</dbReference>
<evidence type="ECO:0000256" key="1">
    <source>
        <dbReference type="ARBA" id="ARBA00004187"/>
    </source>
</evidence>
<organism evidence="9 10">
    <name type="scientific">Dissostichus eleginoides</name>
    <name type="common">Patagonian toothfish</name>
    <name type="synonym">Dissostichus amissus</name>
    <dbReference type="NCBI Taxonomy" id="100907"/>
    <lineage>
        <taxon>Eukaryota</taxon>
        <taxon>Metazoa</taxon>
        <taxon>Chordata</taxon>
        <taxon>Craniata</taxon>
        <taxon>Vertebrata</taxon>
        <taxon>Euteleostomi</taxon>
        <taxon>Actinopterygii</taxon>
        <taxon>Neopterygii</taxon>
        <taxon>Teleostei</taxon>
        <taxon>Neoteleostei</taxon>
        <taxon>Acanthomorphata</taxon>
        <taxon>Eupercaria</taxon>
        <taxon>Perciformes</taxon>
        <taxon>Notothenioidei</taxon>
        <taxon>Nototheniidae</taxon>
        <taxon>Dissostichus</taxon>
    </lineage>
</organism>
<keyword evidence="4 8" id="KW-0812">Transmembrane</keyword>
<protein>
    <submittedName>
        <fullName evidence="9">Large neutral amino acids transporter small subunit 4</fullName>
    </submittedName>
</protein>
<reference evidence="9" key="1">
    <citation type="submission" date="2023-04" db="EMBL/GenBank/DDBJ databases">
        <title>Chromosome-level genome of Chaenocephalus aceratus.</title>
        <authorList>
            <person name="Park H."/>
        </authorList>
    </citation>
    <scope>NUCLEOTIDE SEQUENCE</scope>
    <source>
        <strain evidence="9">DE</strain>
        <tissue evidence="9">Muscle</tissue>
    </source>
</reference>
<dbReference type="GO" id="GO:0015175">
    <property type="term" value="F:neutral L-amino acid transmembrane transporter activity"/>
    <property type="evidence" value="ECO:0007669"/>
    <property type="project" value="TreeGrafter"/>
</dbReference>
<evidence type="ECO:0000256" key="5">
    <source>
        <dbReference type="ARBA" id="ARBA00022989"/>
    </source>
</evidence>
<name>A0AAD9FFB9_DISEL</name>
<feature type="non-terminal residue" evidence="9">
    <location>
        <position position="1"/>
    </location>
</feature>
<dbReference type="EMBL" id="JASDAP010000007">
    <property type="protein sequence ID" value="KAK1900592.1"/>
    <property type="molecule type" value="Genomic_DNA"/>
</dbReference>
<keyword evidence="10" id="KW-1185">Reference proteome</keyword>
<accession>A0AAD9FFB9</accession>
<dbReference type="PANTHER" id="PTHR20766:SF2">
    <property type="entry name" value="LARGE NEUTRAL AMINO ACIDS TRANSPORTER SMALL SUBUNIT 4"/>
    <property type="match status" value="1"/>
</dbReference>
<keyword evidence="7" id="KW-0325">Glycoprotein</keyword>
<dbReference type="Proteomes" id="UP001228049">
    <property type="component" value="Unassembled WGS sequence"/>
</dbReference>
<evidence type="ECO:0000256" key="8">
    <source>
        <dbReference type="SAM" id="Phobius"/>
    </source>
</evidence>
<evidence type="ECO:0000256" key="7">
    <source>
        <dbReference type="ARBA" id="ARBA00023180"/>
    </source>
</evidence>
<evidence type="ECO:0000256" key="4">
    <source>
        <dbReference type="ARBA" id="ARBA00022692"/>
    </source>
</evidence>
<keyword evidence="5 8" id="KW-1133">Transmembrane helix</keyword>
<keyword evidence="6 8" id="KW-0472">Membrane</keyword>
<evidence type="ECO:0000256" key="3">
    <source>
        <dbReference type="ARBA" id="ARBA00022475"/>
    </source>
</evidence>
<evidence type="ECO:0000313" key="10">
    <source>
        <dbReference type="Proteomes" id="UP001228049"/>
    </source>
</evidence>
<sequence>MAVTAVIENLLFSAVLLGWGSLLIMLKSEGFYSYMCKKPVKTEHDADNSSSLNISNISFSLSSDAEEYLEMNGWQICKDQDEMLNLAFTVGSFLLSAITLPMGIVMDKYGPRKLRLLG</sequence>
<comment type="caution">
    <text evidence="9">The sequence shown here is derived from an EMBL/GenBank/DDBJ whole genome shotgun (WGS) entry which is preliminary data.</text>
</comment>
<evidence type="ECO:0000256" key="6">
    <source>
        <dbReference type="ARBA" id="ARBA00023136"/>
    </source>
</evidence>
<dbReference type="AlphaFoldDB" id="A0AAD9FFB9"/>